<proteinExistence type="predicted"/>
<dbReference type="Proteomes" id="UP000077266">
    <property type="component" value="Unassembled WGS sequence"/>
</dbReference>
<dbReference type="InParanoid" id="A0A165P941"/>
<accession>A0A165P941</accession>
<dbReference type="EMBL" id="KV425891">
    <property type="protein sequence ID" value="KZW01823.1"/>
    <property type="molecule type" value="Genomic_DNA"/>
</dbReference>
<gene>
    <name evidence="2" type="ORF">EXIGLDRAFT_27524</name>
</gene>
<protein>
    <submittedName>
        <fullName evidence="2">Uncharacterized protein</fullName>
    </submittedName>
</protein>
<feature type="region of interest" description="Disordered" evidence="1">
    <location>
        <begin position="1"/>
        <end position="59"/>
    </location>
</feature>
<sequence length="200" mass="22219">MGAMAQVRKRSTRDRGRVTLPASPLDNKTKASEVRGLQRGSSRLTGYRYPNERPPKPQRVLGVEGVHKSERGAIERSRQSVRKATPCRAKVMGIYVRSERLGVPMVYSQKGVSRLSRQGRTSRWNANTETVPLGSFHEAWVRTSNSMSGGGFGGRGHPEFTMGNGQTWWVRMRSITNRGRVMLPASPLNDNAKASEVRGL</sequence>
<organism evidence="2 3">
    <name type="scientific">Exidia glandulosa HHB12029</name>
    <dbReference type="NCBI Taxonomy" id="1314781"/>
    <lineage>
        <taxon>Eukaryota</taxon>
        <taxon>Fungi</taxon>
        <taxon>Dikarya</taxon>
        <taxon>Basidiomycota</taxon>
        <taxon>Agaricomycotina</taxon>
        <taxon>Agaricomycetes</taxon>
        <taxon>Auriculariales</taxon>
        <taxon>Exidiaceae</taxon>
        <taxon>Exidia</taxon>
    </lineage>
</organism>
<reference evidence="2 3" key="1">
    <citation type="journal article" date="2016" name="Mol. Biol. Evol.">
        <title>Comparative Genomics of Early-Diverging Mushroom-Forming Fungi Provides Insights into the Origins of Lignocellulose Decay Capabilities.</title>
        <authorList>
            <person name="Nagy L.G."/>
            <person name="Riley R."/>
            <person name="Tritt A."/>
            <person name="Adam C."/>
            <person name="Daum C."/>
            <person name="Floudas D."/>
            <person name="Sun H."/>
            <person name="Yadav J.S."/>
            <person name="Pangilinan J."/>
            <person name="Larsson K.H."/>
            <person name="Matsuura K."/>
            <person name="Barry K."/>
            <person name="Labutti K."/>
            <person name="Kuo R."/>
            <person name="Ohm R.A."/>
            <person name="Bhattacharya S.S."/>
            <person name="Shirouzu T."/>
            <person name="Yoshinaga Y."/>
            <person name="Martin F.M."/>
            <person name="Grigoriev I.V."/>
            <person name="Hibbett D.S."/>
        </authorList>
    </citation>
    <scope>NUCLEOTIDE SEQUENCE [LARGE SCALE GENOMIC DNA]</scope>
    <source>
        <strain evidence="2 3">HHB12029</strain>
    </source>
</reference>
<evidence type="ECO:0000256" key="1">
    <source>
        <dbReference type="SAM" id="MobiDB-lite"/>
    </source>
</evidence>
<keyword evidence="3" id="KW-1185">Reference proteome</keyword>
<name>A0A165P941_EXIGL</name>
<dbReference type="AlphaFoldDB" id="A0A165P941"/>
<evidence type="ECO:0000313" key="3">
    <source>
        <dbReference type="Proteomes" id="UP000077266"/>
    </source>
</evidence>
<evidence type="ECO:0000313" key="2">
    <source>
        <dbReference type="EMBL" id="KZW01823.1"/>
    </source>
</evidence>